<evidence type="ECO:0000313" key="1">
    <source>
        <dbReference type="EMBL" id="AKV05041.1"/>
    </source>
</evidence>
<proteinExistence type="predicted"/>
<reference evidence="1 2" key="1">
    <citation type="journal article" date="2012" name="J. Bacteriol.">
        <title>Draft genome sequence of the cyanide-utilizing bacterium Pseudomonas fluorescens strain NCIMB 11764.</title>
        <authorList>
            <person name="Vilo C.A."/>
            <person name="Benedik M.J."/>
            <person name="Kunz D.A."/>
            <person name="Dong Q."/>
        </authorList>
    </citation>
    <scope>NUCLEOTIDE SEQUENCE [LARGE SCALE GENOMIC DNA]</scope>
    <source>
        <strain evidence="1 2">NCIMB 11764</strain>
    </source>
</reference>
<dbReference type="AlphaFoldDB" id="A0A0K1QGZ5"/>
<dbReference type="EMBL" id="CP010945">
    <property type="protein sequence ID" value="AKV05041.1"/>
    <property type="molecule type" value="Genomic_DNA"/>
</dbReference>
<dbReference type="OrthoDB" id="7030114at2"/>
<gene>
    <name evidence="1" type="ORF">B723_01055</name>
</gene>
<accession>A0A0K1QGZ5</accession>
<organism evidence="1 2">
    <name type="scientific">Pseudomonas fluorescens NCIMB 11764</name>
    <dbReference type="NCBI Taxonomy" id="1221522"/>
    <lineage>
        <taxon>Bacteria</taxon>
        <taxon>Pseudomonadati</taxon>
        <taxon>Pseudomonadota</taxon>
        <taxon>Gammaproteobacteria</taxon>
        <taxon>Pseudomonadales</taxon>
        <taxon>Pseudomonadaceae</taxon>
        <taxon>Pseudomonas</taxon>
    </lineage>
</organism>
<protein>
    <recommendedName>
        <fullName evidence="3">DUF3606 domain-containing protein</fullName>
    </recommendedName>
</protein>
<sequence>MQQRNLTRGSDEIRINVNDTFELKYWAKKFGVTTSEVKSAVKAVGDALSAVHSQLESNKKNSNDTCSTW</sequence>
<evidence type="ECO:0000313" key="2">
    <source>
        <dbReference type="Proteomes" id="UP000017175"/>
    </source>
</evidence>
<name>A0A0K1QGZ5_PSEFL</name>
<dbReference type="Proteomes" id="UP000017175">
    <property type="component" value="Chromosome"/>
</dbReference>
<evidence type="ECO:0008006" key="3">
    <source>
        <dbReference type="Google" id="ProtNLM"/>
    </source>
</evidence>
<dbReference type="RefSeq" id="WP_017340959.1">
    <property type="nucleotide sequence ID" value="NZ_CP010945.1"/>
</dbReference>
<dbReference type="InterPro" id="IPR022037">
    <property type="entry name" value="DUF3606"/>
</dbReference>
<dbReference type="Pfam" id="PF12244">
    <property type="entry name" value="DUF3606"/>
    <property type="match status" value="1"/>
</dbReference>